<sequence length="355" mass="40000">MTYDCVIIGAGQAGLCLASFLTKKNITVLILERDERIGDVWRRRPDSMRLFTPRAMDQLPGLIMAGDQKGYPDKHEVADYLESYAQHNNLHVLLNKNVYSVEYNDKIYSIKTQDGETFQAKCLVNATGANQKVNVLDISRDIPAEIQQMTIDQYQNPKQLSSKNIAIIGDGASGRQAAKELAETHNVTLFCGSPRPFTPQELFGINTLVLFKKMTILNSDSRNIIGRWLRKRNFIPCNNITNKILKKKGVRLYSKFTSVDGKKLISDRGENCEPHIVIWSLGYKEDTDWLTIPDSSNSDGFICQVGHDVGGKTPYPDLFIVGRKWLSCRASELIYGCVKDAQRVANFVEMALKNK</sequence>
<dbReference type="SUPFAM" id="SSF51905">
    <property type="entry name" value="FAD/NAD(P)-binding domain"/>
    <property type="match status" value="2"/>
</dbReference>
<keyword evidence="3" id="KW-1185">Reference proteome</keyword>
<keyword evidence="1" id="KW-0560">Oxidoreductase</keyword>
<accession>A0A0A7S0Z2</accession>
<dbReference type="KEGG" id="fpp:FPB0191_01411"/>
<dbReference type="Pfam" id="PF13738">
    <property type="entry name" value="Pyr_redox_3"/>
    <property type="match status" value="1"/>
</dbReference>
<dbReference type="OrthoDB" id="9773233at2"/>
<protein>
    <submittedName>
        <fullName evidence="2">Putative flavoprotein involved in K+ transport</fullName>
    </submittedName>
</protein>
<gene>
    <name evidence="2" type="ORF">FPB0191_01411</name>
</gene>
<dbReference type="PANTHER" id="PTHR43539">
    <property type="entry name" value="FLAVIN-BINDING MONOOXYGENASE-LIKE PROTEIN (AFU_ORTHOLOGUE AFUA_4G09220)"/>
    <property type="match status" value="1"/>
</dbReference>
<proteinExistence type="predicted"/>
<evidence type="ECO:0000313" key="3">
    <source>
        <dbReference type="Proteomes" id="UP000030901"/>
    </source>
</evidence>
<organism evidence="2 3">
    <name type="scientific">Frischella perrara</name>
    <dbReference type="NCBI Taxonomy" id="1267021"/>
    <lineage>
        <taxon>Bacteria</taxon>
        <taxon>Pseudomonadati</taxon>
        <taxon>Pseudomonadota</taxon>
        <taxon>Gammaproteobacteria</taxon>
        <taxon>Orbales</taxon>
        <taxon>Orbaceae</taxon>
        <taxon>Frischella</taxon>
    </lineage>
</organism>
<dbReference type="HOGENOM" id="CLU_006909_1_0_6"/>
<dbReference type="GO" id="GO:0004497">
    <property type="term" value="F:monooxygenase activity"/>
    <property type="evidence" value="ECO:0007669"/>
    <property type="project" value="TreeGrafter"/>
</dbReference>
<dbReference type="Gene3D" id="3.50.50.60">
    <property type="entry name" value="FAD/NAD(P)-binding domain"/>
    <property type="match status" value="1"/>
</dbReference>
<dbReference type="GO" id="GO:0050660">
    <property type="term" value="F:flavin adenine dinucleotide binding"/>
    <property type="evidence" value="ECO:0007669"/>
    <property type="project" value="TreeGrafter"/>
</dbReference>
<evidence type="ECO:0000313" key="2">
    <source>
        <dbReference type="EMBL" id="AJA45230.1"/>
    </source>
</evidence>
<dbReference type="STRING" id="1267021.FPB0191_01411"/>
<dbReference type="InterPro" id="IPR036188">
    <property type="entry name" value="FAD/NAD-bd_sf"/>
</dbReference>
<dbReference type="AlphaFoldDB" id="A0A0A7S0Z2"/>
<dbReference type="RefSeq" id="WP_039104936.1">
    <property type="nucleotide sequence ID" value="NZ_CP009056.1"/>
</dbReference>
<name>A0A0A7S0Z2_FRIPE</name>
<reference evidence="2 3" key="1">
    <citation type="journal article" date="2014" name="Appl. Environ. Microbiol.">
        <title>Gut symbionts from distinct hosts exhibit genotoxic activity via divergent colibactin biosynthetic pathways.</title>
        <authorList>
            <person name="Engel P."/>
            <person name="Vizcaino M.I."/>
            <person name="Crawford J.M."/>
        </authorList>
    </citation>
    <scope>NUCLEOTIDE SEQUENCE [LARGE SCALE GENOMIC DNA]</scope>
    <source>
        <strain evidence="2 3">PEB0191</strain>
    </source>
</reference>
<dbReference type="InterPro" id="IPR050982">
    <property type="entry name" value="Auxin_biosynth/cation_transpt"/>
</dbReference>
<dbReference type="Proteomes" id="UP000030901">
    <property type="component" value="Chromosome"/>
</dbReference>
<dbReference type="PRINTS" id="PR00469">
    <property type="entry name" value="PNDRDTASEII"/>
</dbReference>
<evidence type="ECO:0000256" key="1">
    <source>
        <dbReference type="ARBA" id="ARBA00023002"/>
    </source>
</evidence>
<dbReference type="EMBL" id="CP009056">
    <property type="protein sequence ID" value="AJA45230.1"/>
    <property type="molecule type" value="Genomic_DNA"/>
</dbReference>
<dbReference type="PANTHER" id="PTHR43539:SF78">
    <property type="entry name" value="FLAVIN-CONTAINING MONOOXYGENASE"/>
    <property type="match status" value="1"/>
</dbReference>